<dbReference type="PROSITE" id="PS50888">
    <property type="entry name" value="BHLH"/>
    <property type="match status" value="1"/>
</dbReference>
<keyword evidence="3" id="KW-0805">Transcription regulation</keyword>
<keyword evidence="11" id="KW-1185">Reference proteome</keyword>
<dbReference type="SMART" id="SM00353">
    <property type="entry name" value="HLH"/>
    <property type="match status" value="1"/>
</dbReference>
<evidence type="ECO:0000256" key="5">
    <source>
        <dbReference type="ARBA" id="ARBA00023163"/>
    </source>
</evidence>
<organism evidence="10 11">
    <name type="scientific">Hibiscus trionum</name>
    <name type="common">Flower of an hour</name>
    <dbReference type="NCBI Taxonomy" id="183268"/>
    <lineage>
        <taxon>Eukaryota</taxon>
        <taxon>Viridiplantae</taxon>
        <taxon>Streptophyta</taxon>
        <taxon>Embryophyta</taxon>
        <taxon>Tracheophyta</taxon>
        <taxon>Spermatophyta</taxon>
        <taxon>Magnoliopsida</taxon>
        <taxon>eudicotyledons</taxon>
        <taxon>Gunneridae</taxon>
        <taxon>Pentapetalae</taxon>
        <taxon>rosids</taxon>
        <taxon>malvids</taxon>
        <taxon>Malvales</taxon>
        <taxon>Malvaceae</taxon>
        <taxon>Malvoideae</taxon>
        <taxon>Hibiscus</taxon>
    </lineage>
</organism>
<protein>
    <submittedName>
        <fullName evidence="10">FER-like regulator of iron uptake, FER-LIKE IRON DEFICIENCY INDUCED TRANSCRIPTION FACTOR</fullName>
    </submittedName>
</protein>
<comment type="subunit">
    <text evidence="2">Homodimer.</text>
</comment>
<feature type="region of interest" description="Disordered" evidence="8">
    <location>
        <begin position="76"/>
        <end position="97"/>
    </location>
</feature>
<evidence type="ECO:0000256" key="1">
    <source>
        <dbReference type="ARBA" id="ARBA00004123"/>
    </source>
</evidence>
<evidence type="ECO:0000256" key="8">
    <source>
        <dbReference type="SAM" id="MobiDB-lite"/>
    </source>
</evidence>
<evidence type="ECO:0000313" key="11">
    <source>
        <dbReference type="Proteomes" id="UP001165190"/>
    </source>
</evidence>
<reference evidence="10" key="1">
    <citation type="submission" date="2023-05" db="EMBL/GenBank/DDBJ databases">
        <title>Genome and transcriptome analyses reveal genes involved in the formation of fine ridges on petal epidermal cells in Hibiscus trionum.</title>
        <authorList>
            <person name="Koshimizu S."/>
            <person name="Masuda S."/>
            <person name="Ishii T."/>
            <person name="Shirasu K."/>
            <person name="Hoshino A."/>
            <person name="Arita M."/>
        </authorList>
    </citation>
    <scope>NUCLEOTIDE SEQUENCE</scope>
    <source>
        <strain evidence="10">Hamamatsu line</strain>
    </source>
</reference>
<gene>
    <name evidence="10" type="ORF">HRI_004746600</name>
</gene>
<evidence type="ECO:0000256" key="6">
    <source>
        <dbReference type="ARBA" id="ARBA00023242"/>
    </source>
</evidence>
<dbReference type="OrthoDB" id="1886792at2759"/>
<accession>A0A9W7JC91</accession>
<keyword evidence="7" id="KW-0175">Coiled coil</keyword>
<dbReference type="Proteomes" id="UP001165190">
    <property type="component" value="Unassembled WGS sequence"/>
</dbReference>
<dbReference type="SUPFAM" id="SSF47459">
    <property type="entry name" value="HLH, helix-loop-helix DNA-binding domain"/>
    <property type="match status" value="1"/>
</dbReference>
<dbReference type="Gene3D" id="4.10.280.10">
    <property type="entry name" value="Helix-loop-helix DNA-binding domain"/>
    <property type="match status" value="1"/>
</dbReference>
<dbReference type="GO" id="GO:0005634">
    <property type="term" value="C:nucleus"/>
    <property type="evidence" value="ECO:0007669"/>
    <property type="project" value="UniProtKB-SubCell"/>
</dbReference>
<dbReference type="GO" id="GO:0046983">
    <property type="term" value="F:protein dimerization activity"/>
    <property type="evidence" value="ECO:0007669"/>
    <property type="project" value="InterPro"/>
</dbReference>
<comment type="caution">
    <text evidence="10">The sequence shown here is derived from an EMBL/GenBank/DDBJ whole genome shotgun (WGS) entry which is preliminary data.</text>
</comment>
<keyword evidence="6" id="KW-0539">Nucleus</keyword>
<dbReference type="Pfam" id="PF00010">
    <property type="entry name" value="HLH"/>
    <property type="match status" value="1"/>
</dbReference>
<dbReference type="GO" id="GO:0003700">
    <property type="term" value="F:DNA-binding transcription factor activity"/>
    <property type="evidence" value="ECO:0007669"/>
    <property type="project" value="TreeGrafter"/>
</dbReference>
<evidence type="ECO:0000313" key="10">
    <source>
        <dbReference type="EMBL" id="GMJ10774.1"/>
    </source>
</evidence>
<keyword evidence="4" id="KW-0238">DNA-binding</keyword>
<feature type="coiled-coil region" evidence="7">
    <location>
        <begin position="142"/>
        <end position="169"/>
    </location>
</feature>
<dbReference type="InterPro" id="IPR036638">
    <property type="entry name" value="HLH_DNA-bd_sf"/>
</dbReference>
<evidence type="ECO:0000256" key="3">
    <source>
        <dbReference type="ARBA" id="ARBA00023015"/>
    </source>
</evidence>
<sequence length="245" mass="28039">MDASRNYPPHLPSHFQPFFVQDPNINQFVDLFRGETRDFDYDLTNDCFVDKQTGADAFDFDCASAMVPDPDYGFNSLPSFDEEDNSSGTTTKKAKVDRSRTLISERRRRGRMKEKLYALRSLVPNITKMDKASIIGDAVLYVQDLQMKARKLEAEIADLEASMAGSQKYQEESIGYYLQARVATNNHPIYNKILKLDMFQVEEKGFYIRVVCNKSEGVALSLYRALESLTNFKIPTWPLFPTALH</sequence>
<dbReference type="GO" id="GO:0043565">
    <property type="term" value="F:sequence-specific DNA binding"/>
    <property type="evidence" value="ECO:0007669"/>
    <property type="project" value="TreeGrafter"/>
</dbReference>
<evidence type="ECO:0000256" key="2">
    <source>
        <dbReference type="ARBA" id="ARBA00011738"/>
    </source>
</evidence>
<keyword evidence="5" id="KW-0804">Transcription</keyword>
<dbReference type="FunFam" id="4.10.280.10:FF:000096">
    <property type="entry name" value="Basic helix-loop-helix (BHLH) DNA-binding superfamily protein"/>
    <property type="match status" value="1"/>
</dbReference>
<dbReference type="PANTHER" id="PTHR31945">
    <property type="entry name" value="TRANSCRIPTION FACTOR SCREAM2-RELATED"/>
    <property type="match status" value="1"/>
</dbReference>
<evidence type="ECO:0000256" key="7">
    <source>
        <dbReference type="SAM" id="Coils"/>
    </source>
</evidence>
<dbReference type="PANTHER" id="PTHR31945:SF17">
    <property type="entry name" value="TRANSCRIPTION FACTOR FER-LIKE IRON DEFICIENCY-INDUCED TRANSCRIPTION FACTOR"/>
    <property type="match status" value="1"/>
</dbReference>
<evidence type="ECO:0000259" key="9">
    <source>
        <dbReference type="PROSITE" id="PS50888"/>
    </source>
</evidence>
<dbReference type="InterPro" id="IPR051358">
    <property type="entry name" value="TF_AMS/ICE1/BHLH6-like"/>
</dbReference>
<evidence type="ECO:0000256" key="4">
    <source>
        <dbReference type="ARBA" id="ARBA00023125"/>
    </source>
</evidence>
<comment type="subcellular location">
    <subcellularLocation>
        <location evidence="1">Nucleus</location>
    </subcellularLocation>
</comment>
<proteinExistence type="predicted"/>
<dbReference type="InterPro" id="IPR011598">
    <property type="entry name" value="bHLH_dom"/>
</dbReference>
<name>A0A9W7JC91_HIBTR</name>
<feature type="domain" description="BHLH" evidence="9">
    <location>
        <begin position="96"/>
        <end position="145"/>
    </location>
</feature>
<dbReference type="AlphaFoldDB" id="A0A9W7JC91"/>
<dbReference type="EMBL" id="BSYR01000057">
    <property type="protein sequence ID" value="GMJ10774.1"/>
    <property type="molecule type" value="Genomic_DNA"/>
</dbReference>